<dbReference type="RefSeq" id="WP_155305746.1">
    <property type="nucleotide sequence ID" value="NZ_AP021875.1"/>
</dbReference>
<reference evidence="6 7" key="1">
    <citation type="submission" date="2019-11" db="EMBL/GenBank/DDBJ databases">
        <title>Comparative genomics of hydrocarbon-degrading Desulfosarcina strains.</title>
        <authorList>
            <person name="Watanabe M."/>
            <person name="Kojima H."/>
            <person name="Fukui M."/>
        </authorList>
    </citation>
    <scope>NUCLEOTIDE SEQUENCE [LARGE SCALE GENOMIC DNA]</scope>
    <source>
        <strain evidence="6 7">PP31</strain>
    </source>
</reference>
<dbReference type="Gene3D" id="1.10.10.10">
    <property type="entry name" value="Winged helix-like DNA-binding domain superfamily/Winged helix DNA-binding domain"/>
    <property type="match status" value="1"/>
</dbReference>
<dbReference type="EMBL" id="AP021875">
    <property type="protein sequence ID" value="BBO76949.1"/>
    <property type="molecule type" value="Genomic_DNA"/>
</dbReference>
<dbReference type="SUPFAM" id="SSF46785">
    <property type="entry name" value="Winged helix' DNA-binding domain"/>
    <property type="match status" value="1"/>
</dbReference>
<dbReference type="Pfam" id="PF00392">
    <property type="entry name" value="GntR"/>
    <property type="match status" value="1"/>
</dbReference>
<proteinExistence type="predicted"/>
<dbReference type="GO" id="GO:0003700">
    <property type="term" value="F:DNA-binding transcription factor activity"/>
    <property type="evidence" value="ECO:0007669"/>
    <property type="project" value="UniProtKB-UniRule"/>
</dbReference>
<dbReference type="GO" id="GO:0045892">
    <property type="term" value="P:negative regulation of DNA-templated transcription"/>
    <property type="evidence" value="ECO:0007669"/>
    <property type="project" value="UniProtKB-UniRule"/>
</dbReference>
<dbReference type="Gene3D" id="3.40.1410.10">
    <property type="entry name" value="Chorismate lyase-like"/>
    <property type="match status" value="1"/>
</dbReference>
<keyword evidence="2" id="KW-0238">DNA-binding</keyword>
<dbReference type="PRINTS" id="PR00035">
    <property type="entry name" value="HTHGNTR"/>
</dbReference>
<gene>
    <name evidence="6" type="primary">hutC</name>
    <name evidence="6" type="ORF">DSCW_43660</name>
</gene>
<dbReference type="InterPro" id="IPR050679">
    <property type="entry name" value="Bact_HTH_transcr_reg"/>
</dbReference>
<dbReference type="OrthoDB" id="9808698at2"/>
<dbReference type="PANTHER" id="PTHR44846:SF16">
    <property type="entry name" value="TRANSCRIPTIONAL REGULATOR PHNF-RELATED"/>
    <property type="match status" value="1"/>
</dbReference>
<dbReference type="InterPro" id="IPR010248">
    <property type="entry name" value="His_ut_repres"/>
</dbReference>
<dbReference type="Pfam" id="PF07702">
    <property type="entry name" value="UTRA"/>
    <property type="match status" value="1"/>
</dbReference>
<dbReference type="PROSITE" id="PS50949">
    <property type="entry name" value="HTH_GNTR"/>
    <property type="match status" value="1"/>
</dbReference>
<evidence type="ECO:0000313" key="7">
    <source>
        <dbReference type="Proteomes" id="UP000427769"/>
    </source>
</evidence>
<evidence type="ECO:0000256" key="3">
    <source>
        <dbReference type="ARBA" id="ARBA00023163"/>
    </source>
</evidence>
<keyword evidence="7" id="KW-1185">Reference proteome</keyword>
<dbReference type="InterPro" id="IPR036390">
    <property type="entry name" value="WH_DNA-bd_sf"/>
</dbReference>
<organism evidence="6 7">
    <name type="scientific">Desulfosarcina widdelii</name>
    <dbReference type="NCBI Taxonomy" id="947919"/>
    <lineage>
        <taxon>Bacteria</taxon>
        <taxon>Pseudomonadati</taxon>
        <taxon>Thermodesulfobacteriota</taxon>
        <taxon>Desulfobacteria</taxon>
        <taxon>Desulfobacterales</taxon>
        <taxon>Desulfosarcinaceae</taxon>
        <taxon>Desulfosarcina</taxon>
    </lineage>
</organism>
<dbReference type="GO" id="GO:0003677">
    <property type="term" value="F:DNA binding"/>
    <property type="evidence" value="ECO:0007669"/>
    <property type="project" value="UniProtKB-UniRule"/>
</dbReference>
<dbReference type="NCBIfam" id="TIGR02018">
    <property type="entry name" value="his_ut_repres"/>
    <property type="match status" value="1"/>
</dbReference>
<dbReference type="InterPro" id="IPR000524">
    <property type="entry name" value="Tscrpt_reg_HTH_GntR"/>
</dbReference>
<evidence type="ECO:0000313" key="6">
    <source>
        <dbReference type="EMBL" id="BBO76949.1"/>
    </source>
</evidence>
<evidence type="ECO:0000256" key="4">
    <source>
        <dbReference type="NCBIfam" id="TIGR02018"/>
    </source>
</evidence>
<dbReference type="Proteomes" id="UP000427769">
    <property type="component" value="Chromosome"/>
</dbReference>
<protein>
    <recommendedName>
        <fullName evidence="4">Histidine utilization repressor</fullName>
    </recommendedName>
</protein>
<evidence type="ECO:0000256" key="2">
    <source>
        <dbReference type="ARBA" id="ARBA00023125"/>
    </source>
</evidence>
<dbReference type="GO" id="GO:0006547">
    <property type="term" value="P:L-histidine metabolic process"/>
    <property type="evidence" value="ECO:0007669"/>
    <property type="project" value="UniProtKB-UniRule"/>
</dbReference>
<name>A0A5K7Z9X6_9BACT</name>
<dbReference type="SMART" id="SM00866">
    <property type="entry name" value="UTRA"/>
    <property type="match status" value="1"/>
</dbReference>
<accession>A0A5K7Z9X6</accession>
<feature type="domain" description="HTH gntR-type" evidence="5">
    <location>
        <begin position="17"/>
        <end position="85"/>
    </location>
</feature>
<dbReference type="InterPro" id="IPR036388">
    <property type="entry name" value="WH-like_DNA-bd_sf"/>
</dbReference>
<dbReference type="PANTHER" id="PTHR44846">
    <property type="entry name" value="MANNOSYL-D-GLYCERATE TRANSPORT/METABOLISM SYSTEM REPRESSOR MNGR-RELATED"/>
    <property type="match status" value="1"/>
</dbReference>
<dbReference type="FunFam" id="1.10.10.10:FF:000079">
    <property type="entry name" value="GntR family transcriptional regulator"/>
    <property type="match status" value="1"/>
</dbReference>
<keyword evidence="3" id="KW-0804">Transcription</keyword>
<dbReference type="CDD" id="cd07377">
    <property type="entry name" value="WHTH_GntR"/>
    <property type="match status" value="1"/>
</dbReference>
<dbReference type="KEGG" id="dwd:DSCW_43660"/>
<dbReference type="InterPro" id="IPR028978">
    <property type="entry name" value="Chorismate_lyase_/UTRA_dom_sf"/>
</dbReference>
<dbReference type="AlphaFoldDB" id="A0A5K7Z9X6"/>
<evidence type="ECO:0000256" key="1">
    <source>
        <dbReference type="ARBA" id="ARBA00023015"/>
    </source>
</evidence>
<dbReference type="InterPro" id="IPR011663">
    <property type="entry name" value="UTRA"/>
</dbReference>
<dbReference type="SUPFAM" id="SSF64288">
    <property type="entry name" value="Chorismate lyase-like"/>
    <property type="match status" value="1"/>
</dbReference>
<evidence type="ECO:0000259" key="5">
    <source>
        <dbReference type="PROSITE" id="PS50949"/>
    </source>
</evidence>
<keyword evidence="1" id="KW-0805">Transcription regulation</keyword>
<dbReference type="SMART" id="SM00345">
    <property type="entry name" value="HTH_GNTR"/>
    <property type="match status" value="1"/>
</dbReference>
<sequence length="256" mass="28548">MANRIHASDRLSRRRPTALYQQVKDYILAKIRTGQWSPETRVPSENTLIQQLGASKMTVNRALRELTAEGVLHRLQGVGTFVAQSKSPSTLLDVKPIAEEIAQRGGVHSCEIHRQTSETASPELAQALNVTAGARVFHVVLIHSDEAGPIQLEDRYVNPAVAPNFLEQDFTAITPSRYLLNELPVSEAEHVIEAIMPDKATRQLLAMGPNEPCLVLFRRTWSDNLVVTRSRFVHPASRYRMGGRFVPASPFHPMES</sequence>